<dbReference type="AlphaFoldDB" id="A0A0C2XFN8"/>
<feature type="compositionally biased region" description="Polar residues" evidence="5">
    <location>
        <begin position="1"/>
        <end position="19"/>
    </location>
</feature>
<comment type="subcellular location">
    <subcellularLocation>
        <location evidence="1">Membrane</location>
        <topology evidence="1">Multi-pass membrane protein</topology>
    </subcellularLocation>
</comment>
<name>A0A0C2XFN8_SERVB</name>
<feature type="transmembrane region" description="Helical" evidence="6">
    <location>
        <begin position="168"/>
        <end position="188"/>
    </location>
</feature>
<evidence type="ECO:0000256" key="5">
    <source>
        <dbReference type="SAM" id="MobiDB-lite"/>
    </source>
</evidence>
<feature type="region of interest" description="Disordered" evidence="5">
    <location>
        <begin position="1"/>
        <end position="34"/>
    </location>
</feature>
<feature type="transmembrane region" description="Helical" evidence="6">
    <location>
        <begin position="135"/>
        <end position="156"/>
    </location>
</feature>
<evidence type="ECO:0000259" key="7">
    <source>
        <dbReference type="Pfam" id="PF03151"/>
    </source>
</evidence>
<reference evidence="9" key="2">
    <citation type="submission" date="2015-01" db="EMBL/GenBank/DDBJ databases">
        <title>Evolutionary Origins and Diversification of the Mycorrhizal Mutualists.</title>
        <authorList>
            <consortium name="DOE Joint Genome Institute"/>
            <consortium name="Mycorrhizal Genomics Consortium"/>
            <person name="Kohler A."/>
            <person name="Kuo A."/>
            <person name="Nagy L.G."/>
            <person name="Floudas D."/>
            <person name="Copeland A."/>
            <person name="Barry K.W."/>
            <person name="Cichocki N."/>
            <person name="Veneault-Fourrey C."/>
            <person name="LaButti K."/>
            <person name="Lindquist E.A."/>
            <person name="Lipzen A."/>
            <person name="Lundell T."/>
            <person name="Morin E."/>
            <person name="Murat C."/>
            <person name="Riley R."/>
            <person name="Ohm R."/>
            <person name="Sun H."/>
            <person name="Tunlid A."/>
            <person name="Henrissat B."/>
            <person name="Grigoriev I.V."/>
            <person name="Hibbett D.S."/>
            <person name="Martin F."/>
        </authorList>
    </citation>
    <scope>NUCLEOTIDE SEQUENCE [LARGE SCALE GENOMIC DNA]</scope>
    <source>
        <strain evidence="9">MAFF 305830</strain>
    </source>
</reference>
<dbReference type="HOGENOM" id="CLU_033641_1_0_1"/>
<evidence type="ECO:0000256" key="1">
    <source>
        <dbReference type="ARBA" id="ARBA00004141"/>
    </source>
</evidence>
<evidence type="ECO:0000313" key="9">
    <source>
        <dbReference type="Proteomes" id="UP000054097"/>
    </source>
</evidence>
<keyword evidence="4 6" id="KW-0472">Membrane</keyword>
<dbReference type="Pfam" id="PF03151">
    <property type="entry name" value="TPT"/>
    <property type="match status" value="1"/>
</dbReference>
<keyword evidence="3 6" id="KW-1133">Transmembrane helix</keyword>
<dbReference type="Proteomes" id="UP000054097">
    <property type="component" value="Unassembled WGS sequence"/>
</dbReference>
<reference evidence="8 9" key="1">
    <citation type="submission" date="2014-04" db="EMBL/GenBank/DDBJ databases">
        <authorList>
            <consortium name="DOE Joint Genome Institute"/>
            <person name="Kuo A."/>
            <person name="Zuccaro A."/>
            <person name="Kohler A."/>
            <person name="Nagy L.G."/>
            <person name="Floudas D."/>
            <person name="Copeland A."/>
            <person name="Barry K.W."/>
            <person name="Cichocki N."/>
            <person name="Veneault-Fourrey C."/>
            <person name="LaButti K."/>
            <person name="Lindquist E.A."/>
            <person name="Lipzen A."/>
            <person name="Lundell T."/>
            <person name="Morin E."/>
            <person name="Murat C."/>
            <person name="Sun H."/>
            <person name="Tunlid A."/>
            <person name="Henrissat B."/>
            <person name="Grigoriev I.V."/>
            <person name="Hibbett D.S."/>
            <person name="Martin F."/>
            <person name="Nordberg H.P."/>
            <person name="Cantor M.N."/>
            <person name="Hua S.X."/>
        </authorList>
    </citation>
    <scope>NUCLEOTIDE SEQUENCE [LARGE SCALE GENOMIC DNA]</scope>
    <source>
        <strain evidence="8 9">MAFF 305830</strain>
    </source>
</reference>
<keyword evidence="2 6" id="KW-0812">Transmembrane</keyword>
<dbReference type="GO" id="GO:0016020">
    <property type="term" value="C:membrane"/>
    <property type="evidence" value="ECO:0007669"/>
    <property type="project" value="UniProtKB-SubCell"/>
</dbReference>
<evidence type="ECO:0000256" key="6">
    <source>
        <dbReference type="SAM" id="Phobius"/>
    </source>
</evidence>
<feature type="transmembrane region" description="Helical" evidence="6">
    <location>
        <begin position="227"/>
        <end position="245"/>
    </location>
</feature>
<evidence type="ECO:0000256" key="4">
    <source>
        <dbReference type="ARBA" id="ARBA00023136"/>
    </source>
</evidence>
<evidence type="ECO:0000256" key="2">
    <source>
        <dbReference type="ARBA" id="ARBA00022692"/>
    </source>
</evidence>
<feature type="domain" description="Sugar phosphate transporter" evidence="7">
    <location>
        <begin position="123"/>
        <end position="419"/>
    </location>
</feature>
<gene>
    <name evidence="8" type="ORF">M408DRAFT_16507</name>
</gene>
<dbReference type="EMBL" id="KN824296">
    <property type="protein sequence ID" value="KIM27912.1"/>
    <property type="molecule type" value="Genomic_DNA"/>
</dbReference>
<dbReference type="InterPro" id="IPR004853">
    <property type="entry name" value="Sugar_P_trans_dom"/>
</dbReference>
<feature type="transmembrane region" description="Helical" evidence="6">
    <location>
        <begin position="349"/>
        <end position="369"/>
    </location>
</feature>
<keyword evidence="9" id="KW-1185">Reference proteome</keyword>
<feature type="transmembrane region" description="Helical" evidence="6">
    <location>
        <begin position="108"/>
        <end position="129"/>
    </location>
</feature>
<feature type="transmembrane region" description="Helical" evidence="6">
    <location>
        <begin position="251"/>
        <end position="274"/>
    </location>
</feature>
<feature type="transmembrane region" description="Helical" evidence="6">
    <location>
        <begin position="200"/>
        <end position="220"/>
    </location>
</feature>
<dbReference type="InterPro" id="IPR050186">
    <property type="entry name" value="TPT_transporter"/>
</dbReference>
<dbReference type="PANTHER" id="PTHR11132">
    <property type="entry name" value="SOLUTE CARRIER FAMILY 35"/>
    <property type="match status" value="1"/>
</dbReference>
<evidence type="ECO:0000256" key="3">
    <source>
        <dbReference type="ARBA" id="ARBA00022989"/>
    </source>
</evidence>
<organism evidence="8 9">
    <name type="scientific">Serendipita vermifera MAFF 305830</name>
    <dbReference type="NCBI Taxonomy" id="933852"/>
    <lineage>
        <taxon>Eukaryota</taxon>
        <taxon>Fungi</taxon>
        <taxon>Dikarya</taxon>
        <taxon>Basidiomycota</taxon>
        <taxon>Agaricomycotina</taxon>
        <taxon>Agaricomycetes</taxon>
        <taxon>Sebacinales</taxon>
        <taxon>Serendipitaceae</taxon>
        <taxon>Serendipita</taxon>
    </lineage>
</organism>
<dbReference type="OrthoDB" id="10261634at2759"/>
<feature type="transmembrane region" description="Helical" evidence="6">
    <location>
        <begin position="403"/>
        <end position="422"/>
    </location>
</feature>
<proteinExistence type="predicted"/>
<protein>
    <recommendedName>
        <fullName evidence="7">Sugar phosphate transporter domain-containing protein</fullName>
    </recommendedName>
</protein>
<sequence>MDLSSKPSWSRRNPSTTPLGNERRESASDPPPYYLHDVKSPGNVTFIDPWNSRVPPAHASAIEHNEISPATSMSPPPHRSHNNSDDLPLHIGRLQSARMSRRGSWHRLSVRLVAFGQSEPFWLALYFLFNLGLTLYNKMVLVTFPFPYTLTAMHALWGSIGCYTLHEYGFYSVTLLGFSVLYAVNIAVSNLSLQLVTIPFHQVVRAASPLFTIMLAYFIMGATASRVKIFSLLPVVAGVGFTTYGDYYFTYWGLILTLFGTFLASLKTIVTNLLQNGNPKRRSIVDDKSTARGTGRMTMPGSGLKLHPLDLLGRMSPLAFIQCVIYGWASGELDGVSRFGATHMDSRRLFALCINGMIAFGLNVVSFTANKKSGPLSISVAANVKQVLTVLLAVFIFNLVITPMNMVGIVLTLGGGAWYAAVEYKEKAKKRSLESLTSVQHRPHPVHSNDRG</sequence>
<accession>A0A0C2XFN8</accession>
<evidence type="ECO:0000313" key="8">
    <source>
        <dbReference type="EMBL" id="KIM27912.1"/>
    </source>
</evidence>